<dbReference type="SUPFAM" id="SSF116965">
    <property type="entry name" value="Hypothetical protein MPN330"/>
    <property type="match status" value="1"/>
</dbReference>
<name>A0A0Q9Y1L7_9BACI</name>
<dbReference type="Proteomes" id="UP000077881">
    <property type="component" value="Unassembled WGS sequence"/>
</dbReference>
<dbReference type="InterPro" id="IPR047057">
    <property type="entry name" value="MerR_fam"/>
</dbReference>
<dbReference type="AlphaFoldDB" id="A0A0Q9Y1L7"/>
<dbReference type="STRING" id="217031.ABB05_04130"/>
<dbReference type="SMART" id="SM00422">
    <property type="entry name" value="HTH_MERR"/>
    <property type="match status" value="1"/>
</dbReference>
<dbReference type="RefSeq" id="WP_057986351.1">
    <property type="nucleotide sequence ID" value="NZ_LDJR01000023.1"/>
</dbReference>
<evidence type="ECO:0000313" key="4">
    <source>
        <dbReference type="EMBL" id="OAK74577.1"/>
    </source>
</evidence>
<dbReference type="InterPro" id="IPR000551">
    <property type="entry name" value="MerR-type_HTH_dom"/>
</dbReference>
<dbReference type="GO" id="GO:0003677">
    <property type="term" value="F:DNA binding"/>
    <property type="evidence" value="ECO:0007669"/>
    <property type="project" value="UniProtKB-KW"/>
</dbReference>
<dbReference type="Gene3D" id="1.10.1660.10">
    <property type="match status" value="1"/>
</dbReference>
<gene>
    <name evidence="4" type="ORF">ABB05_04130</name>
    <name evidence="3" type="ORF">ACA29_05655</name>
</gene>
<feature type="domain" description="HTH merR-type" evidence="2">
    <location>
        <begin position="1"/>
        <end position="70"/>
    </location>
</feature>
<evidence type="ECO:0000256" key="1">
    <source>
        <dbReference type="ARBA" id="ARBA00023125"/>
    </source>
</evidence>
<dbReference type="PATRIC" id="fig|217031.4.peg.1888"/>
<dbReference type="Pfam" id="PF13411">
    <property type="entry name" value="MerR_1"/>
    <property type="match status" value="1"/>
</dbReference>
<evidence type="ECO:0000313" key="5">
    <source>
        <dbReference type="Proteomes" id="UP000053881"/>
    </source>
</evidence>
<dbReference type="PANTHER" id="PTHR30204:SF90">
    <property type="entry name" value="HTH-TYPE TRANSCRIPTIONAL ACTIVATOR MTA"/>
    <property type="match status" value="1"/>
</dbReference>
<dbReference type="CDD" id="cd01106">
    <property type="entry name" value="HTH_TipAL-Mta"/>
    <property type="match status" value="1"/>
</dbReference>
<keyword evidence="6" id="KW-1185">Reference proteome</keyword>
<organism evidence="3 5">
    <name type="scientific">Lederbergia galactosidilytica</name>
    <dbReference type="NCBI Taxonomy" id="217031"/>
    <lineage>
        <taxon>Bacteria</taxon>
        <taxon>Bacillati</taxon>
        <taxon>Bacillota</taxon>
        <taxon>Bacilli</taxon>
        <taxon>Bacillales</taxon>
        <taxon>Bacillaceae</taxon>
        <taxon>Lederbergia</taxon>
    </lineage>
</organism>
<dbReference type="Proteomes" id="UP000053881">
    <property type="component" value="Unassembled WGS sequence"/>
</dbReference>
<sequence>MYNVGDVSEMTGLSIKTLHYYEKLGLLKPKREPRNGYRIYEDHDLLKLQEIMILKKMGFTLTEVKQFYQQQDIDNTENRKEQVWSTAIKRQIDTLSREEERINKLKYLLQSMLYAIEATGEVNHDHFETFIKELTRVNKDDKYHYRSKTFTDKEISQLPSGDPNDPSIMEWATLLREIRQNIGEHPNSSKSQKLAKRIIDYANKMFHGDEQLADKYWDSIRPTTDGKEKLYGMDVKVMEYIDKIVTRYLQEKEESSYD</sequence>
<dbReference type="PANTHER" id="PTHR30204">
    <property type="entry name" value="REDOX-CYCLING DRUG-SENSING TRANSCRIPTIONAL ACTIVATOR SOXR"/>
    <property type="match status" value="1"/>
</dbReference>
<dbReference type="PROSITE" id="PS00552">
    <property type="entry name" value="HTH_MERR_1"/>
    <property type="match status" value="1"/>
</dbReference>
<keyword evidence="1" id="KW-0238">DNA-binding</keyword>
<dbReference type="PROSITE" id="PS50937">
    <property type="entry name" value="HTH_MERR_2"/>
    <property type="match status" value="1"/>
</dbReference>
<evidence type="ECO:0000313" key="6">
    <source>
        <dbReference type="Proteomes" id="UP000077881"/>
    </source>
</evidence>
<dbReference type="InterPro" id="IPR009061">
    <property type="entry name" value="DNA-bd_dom_put_sf"/>
</dbReference>
<dbReference type="OrthoDB" id="1894615at2"/>
<dbReference type="GO" id="GO:0003700">
    <property type="term" value="F:DNA-binding transcription factor activity"/>
    <property type="evidence" value="ECO:0007669"/>
    <property type="project" value="InterPro"/>
</dbReference>
<reference evidence="4 6" key="1">
    <citation type="submission" date="2015-05" db="EMBL/GenBank/DDBJ databases">
        <title>Comparison of genome.</title>
        <authorList>
            <person name="Zheng Z."/>
            <person name="Sun M."/>
        </authorList>
    </citation>
    <scope>NUCLEOTIDE SEQUENCE [LARGE SCALE GENOMIC DNA]</scope>
    <source>
        <strain evidence="4 6">G25-74</strain>
    </source>
</reference>
<dbReference type="PRINTS" id="PR00040">
    <property type="entry name" value="HTHMERR"/>
</dbReference>
<accession>A0A0Q9Y1L7</accession>
<comment type="caution">
    <text evidence="3">The sequence shown here is derived from an EMBL/GenBank/DDBJ whole genome shotgun (WGS) entry which is preliminary data.</text>
</comment>
<dbReference type="EMBL" id="LGPB01000057">
    <property type="protein sequence ID" value="KRG14949.1"/>
    <property type="molecule type" value="Genomic_DNA"/>
</dbReference>
<protein>
    <recommendedName>
        <fullName evidence="2">HTH merR-type domain-containing protein</fullName>
    </recommendedName>
</protein>
<reference evidence="3 5" key="2">
    <citation type="submission" date="2015-06" db="EMBL/GenBank/DDBJ databases">
        <title>Genome sequencing project of Bacillus galactosidilyticus PL133.</title>
        <authorList>
            <person name="Gaiero J."/>
            <person name="Nicol R."/>
            <person name="Habash M."/>
        </authorList>
    </citation>
    <scope>NUCLEOTIDE SEQUENCE [LARGE SCALE GENOMIC DNA]</scope>
    <source>
        <strain evidence="3 5">PL133</strain>
    </source>
</reference>
<evidence type="ECO:0000313" key="3">
    <source>
        <dbReference type="EMBL" id="KRG14949.1"/>
    </source>
</evidence>
<evidence type="ECO:0000259" key="2">
    <source>
        <dbReference type="PROSITE" id="PS50937"/>
    </source>
</evidence>
<proteinExistence type="predicted"/>
<dbReference type="EMBL" id="LDJR01000023">
    <property type="protein sequence ID" value="OAK74577.1"/>
    <property type="molecule type" value="Genomic_DNA"/>
</dbReference>
<dbReference type="SUPFAM" id="SSF46955">
    <property type="entry name" value="Putative DNA-binding domain"/>
    <property type="match status" value="1"/>
</dbReference>